<organism evidence="2 3">
    <name type="scientific">Panagrellus redivivus</name>
    <name type="common">Microworm</name>
    <dbReference type="NCBI Taxonomy" id="6233"/>
    <lineage>
        <taxon>Eukaryota</taxon>
        <taxon>Metazoa</taxon>
        <taxon>Ecdysozoa</taxon>
        <taxon>Nematoda</taxon>
        <taxon>Chromadorea</taxon>
        <taxon>Rhabditida</taxon>
        <taxon>Tylenchina</taxon>
        <taxon>Panagrolaimomorpha</taxon>
        <taxon>Panagrolaimoidea</taxon>
        <taxon>Panagrolaimidae</taxon>
        <taxon>Panagrellus</taxon>
    </lineage>
</organism>
<dbReference type="Proteomes" id="UP000492821">
    <property type="component" value="Unassembled WGS sequence"/>
</dbReference>
<keyword evidence="1" id="KW-1133">Transmembrane helix</keyword>
<sequence length="96" mass="10925">MEEYARNDTGYLLDEWINEKSSMYVPESDGFWRTNVFLSLCLLAIGFVIFIAVLAWFIVKVIAAKSTSKTIDAHSTYLLTTVIVQAESFIFVSAFR</sequence>
<evidence type="ECO:0000256" key="1">
    <source>
        <dbReference type="SAM" id="Phobius"/>
    </source>
</evidence>
<dbReference type="AlphaFoldDB" id="A0A7E4VCC2"/>
<reference evidence="2" key="1">
    <citation type="journal article" date="2013" name="Genetics">
        <title>The draft genome and transcriptome of Panagrellus redivivus are shaped by the harsh demands of a free-living lifestyle.</title>
        <authorList>
            <person name="Srinivasan J."/>
            <person name="Dillman A.R."/>
            <person name="Macchietto M.G."/>
            <person name="Heikkinen L."/>
            <person name="Lakso M."/>
            <person name="Fracchia K.M."/>
            <person name="Antoshechkin I."/>
            <person name="Mortazavi A."/>
            <person name="Wong G."/>
            <person name="Sternberg P.W."/>
        </authorList>
    </citation>
    <scope>NUCLEOTIDE SEQUENCE [LARGE SCALE GENOMIC DNA]</scope>
    <source>
        <strain evidence="2">MT8872</strain>
    </source>
</reference>
<evidence type="ECO:0000313" key="2">
    <source>
        <dbReference type="Proteomes" id="UP000492821"/>
    </source>
</evidence>
<reference evidence="3" key="2">
    <citation type="submission" date="2020-10" db="UniProtKB">
        <authorList>
            <consortium name="WormBaseParasite"/>
        </authorList>
    </citation>
    <scope>IDENTIFICATION</scope>
</reference>
<keyword evidence="1" id="KW-0812">Transmembrane</keyword>
<name>A0A7E4VCC2_PANRE</name>
<keyword evidence="1" id="KW-0472">Membrane</keyword>
<evidence type="ECO:0000313" key="3">
    <source>
        <dbReference type="WBParaSite" id="Pan_g19143.t1"/>
    </source>
</evidence>
<protein>
    <submittedName>
        <fullName evidence="3">G_PROTEIN_RECEP_F1_2 domain-containing protein</fullName>
    </submittedName>
</protein>
<dbReference type="WBParaSite" id="Pan_g19143.t1">
    <property type="protein sequence ID" value="Pan_g19143.t1"/>
    <property type="gene ID" value="Pan_g19143"/>
</dbReference>
<keyword evidence="2" id="KW-1185">Reference proteome</keyword>
<accession>A0A7E4VCC2</accession>
<feature type="transmembrane region" description="Helical" evidence="1">
    <location>
        <begin position="75"/>
        <end position="95"/>
    </location>
</feature>
<proteinExistence type="predicted"/>
<feature type="transmembrane region" description="Helical" evidence="1">
    <location>
        <begin position="36"/>
        <end position="63"/>
    </location>
</feature>